<keyword evidence="2" id="KW-1185">Reference proteome</keyword>
<dbReference type="EMBL" id="KZ293429">
    <property type="protein sequence ID" value="PBK69293.1"/>
    <property type="molecule type" value="Genomic_DNA"/>
</dbReference>
<organism evidence="1 2">
    <name type="scientific">Armillaria solidipes</name>
    <dbReference type="NCBI Taxonomy" id="1076256"/>
    <lineage>
        <taxon>Eukaryota</taxon>
        <taxon>Fungi</taxon>
        <taxon>Dikarya</taxon>
        <taxon>Basidiomycota</taxon>
        <taxon>Agaricomycotina</taxon>
        <taxon>Agaricomycetes</taxon>
        <taxon>Agaricomycetidae</taxon>
        <taxon>Agaricales</taxon>
        <taxon>Marasmiineae</taxon>
        <taxon>Physalacriaceae</taxon>
        <taxon>Armillaria</taxon>
    </lineage>
</organism>
<feature type="non-terminal residue" evidence="1">
    <location>
        <position position="157"/>
    </location>
</feature>
<dbReference type="STRING" id="1076256.A0A2H3BZG5"/>
<feature type="non-terminal residue" evidence="1">
    <location>
        <position position="1"/>
    </location>
</feature>
<proteinExistence type="predicted"/>
<protein>
    <submittedName>
        <fullName evidence="1">Uncharacterized protein</fullName>
    </submittedName>
</protein>
<name>A0A2H3BZG5_9AGAR</name>
<dbReference type="Proteomes" id="UP000218334">
    <property type="component" value="Unassembled WGS sequence"/>
</dbReference>
<accession>A0A2H3BZG5</accession>
<evidence type="ECO:0000313" key="2">
    <source>
        <dbReference type="Proteomes" id="UP000218334"/>
    </source>
</evidence>
<gene>
    <name evidence="1" type="ORF">ARMSODRAFT_843333</name>
</gene>
<dbReference type="AlphaFoldDB" id="A0A2H3BZG5"/>
<reference evidence="2" key="1">
    <citation type="journal article" date="2017" name="Nat. Ecol. Evol.">
        <title>Genome expansion and lineage-specific genetic innovations in the forest pathogenic fungi Armillaria.</title>
        <authorList>
            <person name="Sipos G."/>
            <person name="Prasanna A.N."/>
            <person name="Walter M.C."/>
            <person name="O'Connor E."/>
            <person name="Balint B."/>
            <person name="Krizsan K."/>
            <person name="Kiss B."/>
            <person name="Hess J."/>
            <person name="Varga T."/>
            <person name="Slot J."/>
            <person name="Riley R."/>
            <person name="Boka B."/>
            <person name="Rigling D."/>
            <person name="Barry K."/>
            <person name="Lee J."/>
            <person name="Mihaltcheva S."/>
            <person name="LaButti K."/>
            <person name="Lipzen A."/>
            <person name="Waldron R."/>
            <person name="Moloney N.M."/>
            <person name="Sperisen C."/>
            <person name="Kredics L."/>
            <person name="Vagvoelgyi C."/>
            <person name="Patrignani A."/>
            <person name="Fitzpatrick D."/>
            <person name="Nagy I."/>
            <person name="Doyle S."/>
            <person name="Anderson J.B."/>
            <person name="Grigoriev I.V."/>
            <person name="Gueldener U."/>
            <person name="Muensterkoetter M."/>
            <person name="Nagy L.G."/>
        </authorList>
    </citation>
    <scope>NUCLEOTIDE SEQUENCE [LARGE SCALE GENOMIC DNA]</scope>
    <source>
        <strain evidence="2">28-4</strain>
    </source>
</reference>
<sequence>FLNQAVTITGLGSAMFRNAIESVKEVRSKAERDFWQGQLEDWKPDQFQGEDVLELSNRFFRPRRKSEQEDGVPLTEDIDPNGVLARLAGTNLIHTEDNVVKYFRGMLDGKKKRYIPARPQVFRLGDIVEAQCSVVFVKSKGGGVKTKLILRALVLVN</sequence>
<evidence type="ECO:0000313" key="1">
    <source>
        <dbReference type="EMBL" id="PBK69293.1"/>
    </source>
</evidence>